<feature type="transmembrane region" description="Helical" evidence="16">
    <location>
        <begin position="811"/>
        <end position="835"/>
    </location>
</feature>
<evidence type="ECO:0000259" key="17">
    <source>
        <dbReference type="PROSITE" id="PS51384"/>
    </source>
</evidence>
<dbReference type="PANTHER" id="PTHR11972">
    <property type="entry name" value="NADPH OXIDASE"/>
    <property type="match status" value="1"/>
</dbReference>
<dbReference type="CDD" id="cd06186">
    <property type="entry name" value="NOX_Duox_like_FAD_NADP"/>
    <property type="match status" value="2"/>
</dbReference>
<dbReference type="InterPro" id="IPR013130">
    <property type="entry name" value="Fe3_Rdtase_TM_dom"/>
</dbReference>
<dbReference type="GO" id="GO:0006811">
    <property type="term" value="P:monoatomic ion transport"/>
    <property type="evidence" value="ECO:0007669"/>
    <property type="project" value="UniProtKB-KW"/>
</dbReference>
<evidence type="ECO:0000256" key="3">
    <source>
        <dbReference type="ARBA" id="ARBA00006278"/>
    </source>
</evidence>
<keyword evidence="11" id="KW-0408">Iron</keyword>
<feature type="domain" description="FAD-binding FR-type" evidence="17">
    <location>
        <begin position="262"/>
        <end position="365"/>
    </location>
</feature>
<evidence type="ECO:0000256" key="13">
    <source>
        <dbReference type="ARBA" id="ARBA00023136"/>
    </source>
</evidence>
<keyword evidence="10" id="KW-0560">Oxidoreductase</keyword>
<dbReference type="Pfam" id="PF08030">
    <property type="entry name" value="NAD_binding_6"/>
    <property type="match status" value="2"/>
</dbReference>
<keyword evidence="4" id="KW-0813">Transport</keyword>
<keyword evidence="9 16" id="KW-1133">Transmembrane helix</keyword>
<evidence type="ECO:0000313" key="18">
    <source>
        <dbReference type="EMBL" id="KAL0304305.1"/>
    </source>
</evidence>
<keyword evidence="13 16" id="KW-0472">Membrane</keyword>
<dbReference type="Gene3D" id="3.40.50.80">
    <property type="entry name" value="Nucleotide-binding domain of ferredoxin-NADP reductase (FNR) module"/>
    <property type="match status" value="3"/>
</dbReference>
<gene>
    <name evidence="18" type="ORF">Sradi_6298600</name>
</gene>
<feature type="transmembrane region" description="Helical" evidence="16">
    <location>
        <begin position="7"/>
        <end position="25"/>
    </location>
</feature>
<keyword evidence="5" id="KW-0285">Flavoprotein</keyword>
<keyword evidence="8" id="KW-0274">FAD</keyword>
<feature type="transmembrane region" description="Helical" evidence="16">
    <location>
        <begin position="239"/>
        <end position="258"/>
    </location>
</feature>
<dbReference type="InterPro" id="IPR050369">
    <property type="entry name" value="RBOH/FRE"/>
</dbReference>
<dbReference type="GO" id="GO:0046872">
    <property type="term" value="F:metal ion binding"/>
    <property type="evidence" value="ECO:0007669"/>
    <property type="project" value="UniProtKB-KW"/>
</dbReference>
<feature type="transmembrane region" description="Helical" evidence="16">
    <location>
        <begin position="152"/>
        <end position="173"/>
    </location>
</feature>
<comment type="similarity">
    <text evidence="3">Belongs to the ferric reductase (FRE) family.</text>
</comment>
<evidence type="ECO:0000256" key="14">
    <source>
        <dbReference type="ARBA" id="ARBA00050970"/>
    </source>
</evidence>
<evidence type="ECO:0000256" key="6">
    <source>
        <dbReference type="ARBA" id="ARBA00022692"/>
    </source>
</evidence>
<feature type="transmembrane region" description="Helical" evidence="16">
    <location>
        <begin position="95"/>
        <end position="115"/>
    </location>
</feature>
<feature type="transmembrane region" description="Helical" evidence="16">
    <location>
        <begin position="523"/>
        <end position="544"/>
    </location>
</feature>
<dbReference type="InterPro" id="IPR013112">
    <property type="entry name" value="FAD-bd_8"/>
</dbReference>
<evidence type="ECO:0000256" key="12">
    <source>
        <dbReference type="ARBA" id="ARBA00023065"/>
    </source>
</evidence>
<evidence type="ECO:0000256" key="2">
    <source>
        <dbReference type="ARBA" id="ARBA00004141"/>
    </source>
</evidence>
<feature type="transmembrane region" description="Helical" evidence="16">
    <location>
        <begin position="1175"/>
        <end position="1202"/>
    </location>
</feature>
<dbReference type="SFLD" id="SFLDG01168">
    <property type="entry name" value="Ferric_reductase_subgroup_(FRE"/>
    <property type="match status" value="2"/>
</dbReference>
<comment type="catalytic activity">
    <reaction evidence="14">
        <text>2 a Fe(II)-siderophore + NAD(+) + H(+) = 2 a Fe(III)-siderophore + NADH</text>
        <dbReference type="Rhea" id="RHEA:15061"/>
        <dbReference type="Rhea" id="RHEA-COMP:11342"/>
        <dbReference type="Rhea" id="RHEA-COMP:11344"/>
        <dbReference type="ChEBI" id="CHEBI:15378"/>
        <dbReference type="ChEBI" id="CHEBI:29033"/>
        <dbReference type="ChEBI" id="CHEBI:29034"/>
        <dbReference type="ChEBI" id="CHEBI:57540"/>
        <dbReference type="ChEBI" id="CHEBI:57945"/>
        <dbReference type="EC" id="1.16.1.7"/>
    </reaction>
</comment>
<dbReference type="EC" id="1.16.1.7" evidence="15"/>
<dbReference type="FunFam" id="3.40.50.80:FF:000039">
    <property type="entry name" value="Ferric reduction oxidase 3"/>
    <property type="match status" value="2"/>
</dbReference>
<feature type="domain" description="FAD-binding FR-type" evidence="17">
    <location>
        <begin position="955"/>
        <end position="1060"/>
    </location>
</feature>
<sequence>MKFRAVWQIFFLLVFVGYMFIWAMLPTKTYKNSWTPKLNEKLNSTYFREQGTNLLLFSFPLMLIAALGCVYLHLQKKTNSESKSCCRSLRRPAMVMAPLGIVNAVELTFAAMVSYIGHTCWAFLFFPVTRGSSILPLVGLTSESSIKYHIWLGHVSMILFTAHSIGFIIYWAMTDQMYLMLQWSSTYLSNVAGVIAFVLSLGMWVTSIDRVRRKMFEVFFYTHHLYILYVFFYMLHVGVAYLCMILPGIFLFLIDRYLRFLQSRRRTRLVSTRLFPNGSMELTFAKNPELSYNPTSILFLHIPSICKLQWHPFTVVSSSNLETDKLSVVIKSQGSWTQKLYKQLSSSLDHLEVSTEGPYGPASSHFLSRESLVMISGGSGITPFISIIREIIFRSTESKGKVPKVLLITAFKNTTDLTMLDLLLPSGIPLEISKLQLQIEAYITQEHESPLADAKKQIETKLFKPNPSDSPISEVLGKNSWLWLGAIISSSFVMFLILLGFVTRYHIYPVERRGENYHYSFKILWDMFLVCACVLIATSAIFLWQKRKFSTDGKQIQNVDLLTPTMSPSSWLCGSERELESLPTQSLVQSTNVHFGVRPDLKRILFDCKESDVGVLVCGPRSMRHEVAEICASGLAKNLQRCLKIMDLVQIKGWLHERIKSIQLAIKLLILVIFLGYIMIWIMMPTNVFWLHWLPDIHKKADSTYFGQQGAYILIYSFPILLIATLGCLCLHLEKLTDDSENRTPRDRRFASWRQPALVRGPLGIVSWTELSCLVMFVVLLVWSVSAYVHVTRGSPILRLVGLTSESTVKYHIWLGHTVLTLFTAHGLCYVIFWANTHRMLEVYRILPLQSHKFELVPDRRIKFSNAFVNLQMLKWSKVGISNVAGEVALLSGLAMWITSLSVVRRKLFELFFYTHHLYIVFILFFVLHVGFSYSCIMLPGLYLFLIDRFLRFLQSQQRVRLISARVLPCQAMELNFSKDPRLTYNPSSIMFINMKSISKLQWHPFTVTSNNNTDPDQLSIVIKSEGSWSQKLYEKLSSPTPIDHLDICVEGPYSPTSTSFLRHEMLVLVSGGSGITPFISIIRELVFLASTKKKTPRILLVAVFKKSADLTMLDLLLPSSGTSHDISHLQLQIQAYVTRDRSPSTDSQKLPQSIWLKPSEVDRPVSAVLGSNSWLWLGAIISASFIIFLLLIGLLNHYYIYPVDHNTNMIYPYAARSMISTVFLCVSVVIAATLAFIWNKKQNMRDTRQIQDSDSPTPISCPVPESWRYNVERELESIPHRSFKQVTTVHYGRRPNLQKILSENDEHNVGVLVSGPKKMREEVAGICSSDLIKSLHYRSFSFNWHLS</sequence>
<keyword evidence="12" id="KW-0406">Ion transport</keyword>
<name>A0AAW2KBS8_SESRA</name>
<dbReference type="InterPro" id="IPR000778">
    <property type="entry name" value="Cyt_b245_heavy_chain"/>
</dbReference>
<dbReference type="PRINTS" id="PR00466">
    <property type="entry name" value="GP91PHOX"/>
</dbReference>
<dbReference type="InterPro" id="IPR039261">
    <property type="entry name" value="FNR_nucleotide-bd"/>
</dbReference>
<dbReference type="GO" id="GO:0140618">
    <property type="term" value="F:ferric-chelate reductase (NADH) activity"/>
    <property type="evidence" value="ECO:0007669"/>
    <property type="project" value="UniProtKB-EC"/>
</dbReference>
<evidence type="ECO:0000256" key="9">
    <source>
        <dbReference type="ARBA" id="ARBA00022989"/>
    </source>
</evidence>
<organism evidence="18">
    <name type="scientific">Sesamum radiatum</name>
    <name type="common">Black benniseed</name>
    <dbReference type="NCBI Taxonomy" id="300843"/>
    <lineage>
        <taxon>Eukaryota</taxon>
        <taxon>Viridiplantae</taxon>
        <taxon>Streptophyta</taxon>
        <taxon>Embryophyta</taxon>
        <taxon>Tracheophyta</taxon>
        <taxon>Spermatophyta</taxon>
        <taxon>Magnoliopsida</taxon>
        <taxon>eudicotyledons</taxon>
        <taxon>Gunneridae</taxon>
        <taxon>Pentapetalae</taxon>
        <taxon>asterids</taxon>
        <taxon>lamiids</taxon>
        <taxon>Lamiales</taxon>
        <taxon>Pedaliaceae</taxon>
        <taxon>Sesamum</taxon>
    </lineage>
</organism>
<reference evidence="18" key="1">
    <citation type="submission" date="2020-06" db="EMBL/GenBank/DDBJ databases">
        <authorList>
            <person name="Li T."/>
            <person name="Hu X."/>
            <person name="Zhang T."/>
            <person name="Song X."/>
            <person name="Zhang H."/>
            <person name="Dai N."/>
            <person name="Sheng W."/>
            <person name="Hou X."/>
            <person name="Wei L."/>
        </authorList>
    </citation>
    <scope>NUCLEOTIDE SEQUENCE</scope>
    <source>
        <strain evidence="18">G02</strain>
        <tissue evidence="18">Leaf</tissue>
    </source>
</reference>
<feature type="transmembrane region" description="Helical" evidence="16">
    <location>
        <begin position="185"/>
        <end position="204"/>
    </location>
</feature>
<dbReference type="PROSITE" id="PS51384">
    <property type="entry name" value="FAD_FR"/>
    <property type="match status" value="2"/>
</dbReference>
<evidence type="ECO:0000256" key="5">
    <source>
        <dbReference type="ARBA" id="ARBA00022630"/>
    </source>
</evidence>
<comment type="caution">
    <text evidence="18">The sequence shown here is derived from an EMBL/GenBank/DDBJ whole genome shotgun (WGS) entry which is preliminary data.</text>
</comment>
<dbReference type="SUPFAM" id="SSF52343">
    <property type="entry name" value="Ferredoxin reductase-like, C-terminal NADP-linked domain"/>
    <property type="match status" value="2"/>
</dbReference>
<feature type="transmembrane region" description="Helical" evidence="16">
    <location>
        <begin position="918"/>
        <end position="946"/>
    </location>
</feature>
<accession>A0AAW2KBS8</accession>
<dbReference type="EMBL" id="JACGWJ010000029">
    <property type="protein sequence ID" value="KAL0304305.1"/>
    <property type="molecule type" value="Genomic_DNA"/>
</dbReference>
<proteinExistence type="inferred from homology"/>
<dbReference type="Pfam" id="PF01794">
    <property type="entry name" value="Ferric_reduct"/>
    <property type="match status" value="2"/>
</dbReference>
<evidence type="ECO:0000256" key="10">
    <source>
        <dbReference type="ARBA" id="ARBA00023002"/>
    </source>
</evidence>
<feature type="transmembrane region" description="Helical" evidence="16">
    <location>
        <begin position="711"/>
        <end position="733"/>
    </location>
</feature>
<evidence type="ECO:0000256" key="15">
    <source>
        <dbReference type="ARBA" id="ARBA00066905"/>
    </source>
</evidence>
<protein>
    <recommendedName>
        <fullName evidence="15">ferric-chelate reductase (NADH)</fullName>
        <ecNumber evidence="15">1.16.1.7</ecNumber>
    </recommendedName>
</protein>
<evidence type="ECO:0000256" key="1">
    <source>
        <dbReference type="ARBA" id="ARBA00001974"/>
    </source>
</evidence>
<dbReference type="SFLD" id="SFLDS00052">
    <property type="entry name" value="Ferric_Reductase_Domain"/>
    <property type="match status" value="2"/>
</dbReference>
<evidence type="ECO:0000256" key="8">
    <source>
        <dbReference type="ARBA" id="ARBA00022827"/>
    </source>
</evidence>
<evidence type="ECO:0000256" key="11">
    <source>
        <dbReference type="ARBA" id="ARBA00023004"/>
    </source>
</evidence>
<keyword evidence="7" id="KW-0479">Metal-binding</keyword>
<feature type="transmembrane region" description="Helical" evidence="16">
    <location>
        <begin position="668"/>
        <end position="691"/>
    </location>
</feature>
<dbReference type="Pfam" id="PF08022">
    <property type="entry name" value="FAD_binding_8"/>
    <property type="match status" value="2"/>
</dbReference>
<feature type="transmembrane region" description="Helical" evidence="16">
    <location>
        <begin position="879"/>
        <end position="898"/>
    </location>
</feature>
<keyword evidence="6 16" id="KW-0812">Transmembrane</keyword>
<reference evidence="18" key="2">
    <citation type="journal article" date="2024" name="Plant">
        <title>Genomic evolution and insights into agronomic trait innovations of Sesamum species.</title>
        <authorList>
            <person name="Miao H."/>
            <person name="Wang L."/>
            <person name="Qu L."/>
            <person name="Liu H."/>
            <person name="Sun Y."/>
            <person name="Le M."/>
            <person name="Wang Q."/>
            <person name="Wei S."/>
            <person name="Zheng Y."/>
            <person name="Lin W."/>
            <person name="Duan Y."/>
            <person name="Cao H."/>
            <person name="Xiong S."/>
            <person name="Wang X."/>
            <person name="Wei L."/>
            <person name="Li C."/>
            <person name="Ma Q."/>
            <person name="Ju M."/>
            <person name="Zhao R."/>
            <person name="Li G."/>
            <person name="Mu C."/>
            <person name="Tian Q."/>
            <person name="Mei H."/>
            <person name="Zhang T."/>
            <person name="Gao T."/>
            <person name="Zhang H."/>
        </authorList>
    </citation>
    <scope>NUCLEOTIDE SEQUENCE</scope>
    <source>
        <strain evidence="18">G02</strain>
    </source>
</reference>
<dbReference type="InterPro" id="IPR017927">
    <property type="entry name" value="FAD-bd_FR_type"/>
</dbReference>
<dbReference type="PANTHER" id="PTHR11972:SF79">
    <property type="entry name" value="FERRIC REDUCTION OXIDASE 4-RELATED"/>
    <property type="match status" value="1"/>
</dbReference>
<evidence type="ECO:0000256" key="7">
    <source>
        <dbReference type="ARBA" id="ARBA00022723"/>
    </source>
</evidence>
<dbReference type="GO" id="GO:0005886">
    <property type="term" value="C:plasma membrane"/>
    <property type="evidence" value="ECO:0007669"/>
    <property type="project" value="TreeGrafter"/>
</dbReference>
<feature type="transmembrane region" description="Helical" evidence="16">
    <location>
        <begin position="54"/>
        <end position="74"/>
    </location>
</feature>
<evidence type="ECO:0000256" key="16">
    <source>
        <dbReference type="SAM" id="Phobius"/>
    </source>
</evidence>
<feature type="transmembrane region" description="Helical" evidence="16">
    <location>
        <begin position="771"/>
        <end position="791"/>
    </location>
</feature>
<dbReference type="InterPro" id="IPR013121">
    <property type="entry name" value="Fe_red_NAD-bd_6"/>
</dbReference>
<comment type="cofactor">
    <cofactor evidence="1">
        <name>FAD</name>
        <dbReference type="ChEBI" id="CHEBI:57692"/>
    </cofactor>
</comment>
<feature type="transmembrane region" description="Helical" evidence="16">
    <location>
        <begin position="481"/>
        <end position="503"/>
    </location>
</feature>
<comment type="subcellular location">
    <subcellularLocation>
        <location evidence="2">Membrane</location>
        <topology evidence="2">Multi-pass membrane protein</topology>
    </subcellularLocation>
</comment>
<evidence type="ECO:0000256" key="4">
    <source>
        <dbReference type="ARBA" id="ARBA00022448"/>
    </source>
</evidence>
<feature type="transmembrane region" description="Helical" evidence="16">
    <location>
        <begin position="1214"/>
        <end position="1239"/>
    </location>
</feature>